<dbReference type="InterPro" id="IPR001242">
    <property type="entry name" value="Condensation_dom"/>
</dbReference>
<dbReference type="PANTHER" id="PTHR45527:SF1">
    <property type="entry name" value="FATTY ACID SYNTHASE"/>
    <property type="match status" value="1"/>
</dbReference>
<dbReference type="GO" id="GO:0031177">
    <property type="term" value="F:phosphopantetheine binding"/>
    <property type="evidence" value="ECO:0007669"/>
    <property type="project" value="InterPro"/>
</dbReference>
<protein>
    <recommendedName>
        <fullName evidence="4">Carrier domain-containing protein</fullName>
    </recommendedName>
</protein>
<dbReference type="NCBIfam" id="TIGR01733">
    <property type="entry name" value="AA-adenyl-dom"/>
    <property type="match status" value="1"/>
</dbReference>
<dbReference type="KEGG" id="nsl:BOX37_24345"/>
<dbReference type="Gene3D" id="3.30.559.10">
    <property type="entry name" value="Chloramphenicol acetyltransferase-like domain"/>
    <property type="match status" value="3"/>
</dbReference>
<dbReference type="InterPro" id="IPR029058">
    <property type="entry name" value="AB_hydrolase_fold"/>
</dbReference>
<proteinExistence type="predicted"/>
<dbReference type="Gene3D" id="3.40.50.1820">
    <property type="entry name" value="alpha/beta hydrolase"/>
    <property type="match status" value="1"/>
</dbReference>
<dbReference type="GO" id="GO:0003824">
    <property type="term" value="F:catalytic activity"/>
    <property type="evidence" value="ECO:0007669"/>
    <property type="project" value="InterPro"/>
</dbReference>
<dbReference type="Pfam" id="PF13193">
    <property type="entry name" value="AMP-binding_C"/>
    <property type="match status" value="1"/>
</dbReference>
<dbReference type="GO" id="GO:0008610">
    <property type="term" value="P:lipid biosynthetic process"/>
    <property type="evidence" value="ECO:0007669"/>
    <property type="project" value="UniProtKB-ARBA"/>
</dbReference>
<evidence type="ECO:0000313" key="5">
    <source>
        <dbReference type="EMBL" id="APE36537.1"/>
    </source>
</evidence>
<dbReference type="InterPro" id="IPR000873">
    <property type="entry name" value="AMP-dep_synth/lig_dom"/>
</dbReference>
<dbReference type="InterPro" id="IPR036736">
    <property type="entry name" value="ACP-like_sf"/>
</dbReference>
<dbReference type="Gene3D" id="3.40.50.980">
    <property type="match status" value="2"/>
</dbReference>
<dbReference type="GO" id="GO:0005829">
    <property type="term" value="C:cytosol"/>
    <property type="evidence" value="ECO:0007669"/>
    <property type="project" value="TreeGrafter"/>
</dbReference>
<evidence type="ECO:0000313" key="6">
    <source>
        <dbReference type="Proteomes" id="UP000183810"/>
    </source>
</evidence>
<dbReference type="FunFam" id="2.30.38.10:FF:000001">
    <property type="entry name" value="Non-ribosomal peptide synthetase PvdI"/>
    <property type="match status" value="1"/>
</dbReference>
<dbReference type="InterPro" id="IPR009081">
    <property type="entry name" value="PP-bd_ACP"/>
</dbReference>
<dbReference type="InterPro" id="IPR020802">
    <property type="entry name" value="TesA-like"/>
</dbReference>
<evidence type="ECO:0000256" key="3">
    <source>
        <dbReference type="ARBA" id="ARBA00022553"/>
    </source>
</evidence>
<feature type="domain" description="Carrier" evidence="4">
    <location>
        <begin position="1866"/>
        <end position="1940"/>
    </location>
</feature>
<sequence length="2209" mass="235758">MTDNATTTGNGGAGGPFALTAAQQEIWIGSSIIADASGFTAGAMLSITGAVELDRLRASMAAVLAAADPVHIAIRDDADGFAQQHSDRPVPLITVDLSGEPDPDAAARTWIDTDMAVPYDLGRGPLARTAILVLAPDRVFAYLSVHHIVADGLSIATMLSAVIDAYYRGGVASPQPSWNAEALSAADRAYRASPQYAEDHRYWQNFVADAPPAGALCGSSIIPIGRPSEVEVVVADGVSERLFALAEQCGVGTSRVVFAAAIGYLYTATGLSDMTVAVPMSGRTTAQTRANLGSTSNVVPFRARLLPGDTMRTVTARLHGELAEIKQHSLFRGEAISRLARTGGRTERLMGAGVNILPAIPVLAAGEDLRWSIELASAGPVGDIEILIHVDHGARLIRAFLRGPRAAAAELAQHRHGVATYLATIDADADTEIGPGFAVPVTRPAQSAGPLAPLPGVEDLLRASADATPSAGDNALARLEVPAGLRAQAVRAAVQALVDRHDSLRLRATELAPGLWDLEVRPVGEIVVELAADADPRTLIRAEDGALLAAAFTPGNLDSAGELALAVHPFAADGYSWPLLIAELTASFEQLLGGEPVELPLPSSTLREFAEAAGAAAAEPSVVAELPTWQRVRTASTRPFAARAAALGAPGAAEPVHRVISIDNFVRNLAGLAVWLESAMLASIAMTTERMCGIDRPDAAIVVDLTRDGRQLPGAAHLGQVGRFGITAPVALGLRAEAAAALAESRQRLREQRDNGTGYALLRHLNPQTQLALDTTVAPDFAVSVTDFGALGPVVVELPAVARTAAPLALDIVVREIDGRCALEVTIEADDTVHAELLDEFARVWTEIIDELAELAADPANRVNLVPADLTRIELTVSELTAVESSTPAVLDDVWPLSPLQQGLYFQSAYATDDSAGSADVYTAQFTLEFDRYLEPEPLRMSLADLLRGHPALRAGFVDTGLPEPVQVIARDAEVRLRVVDLTALDAADSAQRVEAALAEDRATGFDLTAPPVWRATLFQRAQTGSLLAVNRQFLLWDGWSNGPFIGQLLAGYAAHAAGTAPVVEPHTAFADYLSWTRERDIEQARRFWRGALADLTEPCLVRPDASLDVMVSPRVRTVSLSVESSAALEMVAEQHAVTANTVLNAALAVTISRLLGRADIVFGNTVAGRPPEIPDIDSAIGMFLNTVPVRVGLRPELTSAELFAQVHTDRLDRMEFEYLPLSRIIESTGHRQLFDVLFVLQNFIDDARLGAEHGIVGGSSLDHTHYPLTVVVTPGPRLTVKLESRPDLVSDTQAQHFLDEFTGLLERFATEPGSLSAPLATVGTGALAGATIAGHPCAVGTESIADLLAAQALRTPEAEALVLGERTLSFGELDAEINRMARLLNRVGARPETYVALAIPRTIDMVVALFAVLRTGAGYVPLELEHPDERLHAILDKAAPGVLLTTESAAARFAVNTPTLVLDSEQVRDRLAATDPAPLTDDELGTFARTNPDRLRHPAYVIFTSGSTGEPKGVVTPYAGLTNMQLNHEREIFAPAIELAGGGQLRIAHTVSFAFDMSWEELLWLAFGHSVHVCDEELRRDPTALVNYCDVHRIDVLNVTPTYAEHLIAEGLLEHDPATGAHRPALVLLGGEAVGVGVWDSLRDTESTYGYNLYGPTEYTINTLGGGTYDSPTPTVGRPIFNTDAYLLDPWLRPVPEGMIGELYVSGIGVARGYLDQPALTAERFVADPAAPGQRMYRTGDLVRLDAAGNLEFHGRSDDQVKIRGYRVEPSEIAAVLSGLADVERAVVIADKSGDTARLLAFVVLPPDTPPQRTDTIRAELADLLPAYMVPAAVTAIATIPMTVNGKLDVSALPISRADGARTRPPRTILERVLCETFSEVLGRVAGVEDSFFDLGGHSLLIMTLRRALRDRLDLDIPMADLFGYATPEALAAKIEGHDGGGFTRMTAPVLTLRRGEGDPVFCLPPGTGLGWQYTQLTRHIPGDAPVHAIQSPYITGEREVSTDLGELVRRYADLIEATAPGRDYRLVGWSFGGNVAIAAAAELRERGHRVPAVVMLDSAAEVPREYLERAALITPAAAALLSLGIAVPPAEFDSLSITDATARVRATETFMSTFDADTIESVIYGSAWSLEVMMHAKYPVFDGDVLYVRAAGAEAGAQVLSTEAVRQWEPFVGGELRVIEVQAVHVQMLDRTVVDAYGPELERELNR</sequence>
<dbReference type="InterPro" id="IPR010071">
    <property type="entry name" value="AA_adenyl_dom"/>
</dbReference>
<dbReference type="Gene3D" id="3.30.559.30">
    <property type="entry name" value="Nonribosomal peptide synthetase, condensation domain"/>
    <property type="match status" value="3"/>
</dbReference>
<accession>A0A1J0VWZ2</accession>
<keyword evidence="6" id="KW-1185">Reference proteome</keyword>
<dbReference type="SUPFAM" id="SSF47336">
    <property type="entry name" value="ACP-like"/>
    <property type="match status" value="1"/>
</dbReference>
<dbReference type="GO" id="GO:0043041">
    <property type="term" value="P:amino acid activation for nonribosomal peptide biosynthetic process"/>
    <property type="evidence" value="ECO:0007669"/>
    <property type="project" value="TreeGrafter"/>
</dbReference>
<keyword evidence="2" id="KW-0596">Phosphopantetheine</keyword>
<dbReference type="PROSITE" id="PS50075">
    <property type="entry name" value="CARRIER"/>
    <property type="match status" value="1"/>
</dbReference>
<gene>
    <name evidence="5" type="ORF">BOX37_24345</name>
</gene>
<evidence type="ECO:0000259" key="4">
    <source>
        <dbReference type="PROSITE" id="PS50075"/>
    </source>
</evidence>
<dbReference type="SUPFAM" id="SSF52777">
    <property type="entry name" value="CoA-dependent acyltransferases"/>
    <property type="match status" value="6"/>
</dbReference>
<name>A0A1J0VWZ2_9NOCA</name>
<dbReference type="SUPFAM" id="SSF53474">
    <property type="entry name" value="alpha/beta-Hydrolases"/>
    <property type="match status" value="1"/>
</dbReference>
<dbReference type="Pfam" id="PF00550">
    <property type="entry name" value="PP-binding"/>
    <property type="match status" value="1"/>
</dbReference>
<dbReference type="InterPro" id="IPR020845">
    <property type="entry name" value="AMP-binding_CS"/>
</dbReference>
<dbReference type="Pfam" id="PF00668">
    <property type="entry name" value="Condensation"/>
    <property type="match status" value="2"/>
</dbReference>
<organism evidence="5 6">
    <name type="scientific">Nocardia mangyaensis</name>
    <dbReference type="NCBI Taxonomy" id="2213200"/>
    <lineage>
        <taxon>Bacteria</taxon>
        <taxon>Bacillati</taxon>
        <taxon>Actinomycetota</taxon>
        <taxon>Actinomycetes</taxon>
        <taxon>Mycobacteriales</taxon>
        <taxon>Nocardiaceae</taxon>
        <taxon>Nocardia</taxon>
    </lineage>
</organism>
<dbReference type="InterPro" id="IPR006162">
    <property type="entry name" value="Ppantetheine_attach_site"/>
</dbReference>
<dbReference type="InterPro" id="IPR023213">
    <property type="entry name" value="CAT-like_dom_sf"/>
</dbReference>
<dbReference type="InterPro" id="IPR025110">
    <property type="entry name" value="AMP-bd_C"/>
</dbReference>
<dbReference type="Proteomes" id="UP000183810">
    <property type="component" value="Chromosome"/>
</dbReference>
<dbReference type="Gene3D" id="3.30.300.30">
    <property type="match status" value="1"/>
</dbReference>
<dbReference type="GO" id="GO:0044550">
    <property type="term" value="P:secondary metabolite biosynthetic process"/>
    <property type="evidence" value="ECO:0007669"/>
    <property type="project" value="TreeGrafter"/>
</dbReference>
<dbReference type="Pfam" id="PF00501">
    <property type="entry name" value="AMP-binding"/>
    <property type="match status" value="1"/>
</dbReference>
<dbReference type="PANTHER" id="PTHR45527">
    <property type="entry name" value="NONRIBOSOMAL PEPTIDE SYNTHETASE"/>
    <property type="match status" value="1"/>
</dbReference>
<evidence type="ECO:0000256" key="2">
    <source>
        <dbReference type="ARBA" id="ARBA00022450"/>
    </source>
</evidence>
<dbReference type="UniPathway" id="UPA00011"/>
<dbReference type="InterPro" id="IPR045851">
    <property type="entry name" value="AMP-bd_C_sf"/>
</dbReference>
<dbReference type="CDD" id="cd05930">
    <property type="entry name" value="A_NRPS"/>
    <property type="match status" value="1"/>
</dbReference>
<keyword evidence="3" id="KW-0597">Phosphoprotein</keyword>
<comment type="cofactor">
    <cofactor evidence="1">
        <name>pantetheine 4'-phosphate</name>
        <dbReference type="ChEBI" id="CHEBI:47942"/>
    </cofactor>
</comment>
<dbReference type="EMBL" id="CP018082">
    <property type="protein sequence ID" value="APE36537.1"/>
    <property type="molecule type" value="Genomic_DNA"/>
</dbReference>
<evidence type="ECO:0000256" key="1">
    <source>
        <dbReference type="ARBA" id="ARBA00001957"/>
    </source>
</evidence>
<dbReference type="InterPro" id="IPR020806">
    <property type="entry name" value="PKS_PP-bd"/>
</dbReference>
<dbReference type="InterPro" id="IPR001031">
    <property type="entry name" value="Thioesterase"/>
</dbReference>
<dbReference type="PROSITE" id="PS00455">
    <property type="entry name" value="AMP_BINDING"/>
    <property type="match status" value="1"/>
</dbReference>
<dbReference type="SMART" id="SM00823">
    <property type="entry name" value="PKS_PP"/>
    <property type="match status" value="1"/>
</dbReference>
<dbReference type="SUPFAM" id="SSF56801">
    <property type="entry name" value="Acetyl-CoA synthetase-like"/>
    <property type="match status" value="1"/>
</dbReference>
<dbReference type="Gene3D" id="2.30.38.10">
    <property type="entry name" value="Luciferase, Domain 3"/>
    <property type="match status" value="1"/>
</dbReference>
<dbReference type="Pfam" id="PF00975">
    <property type="entry name" value="Thioesterase"/>
    <property type="match status" value="1"/>
</dbReference>
<dbReference type="SMART" id="SM00824">
    <property type="entry name" value="PKS_TE"/>
    <property type="match status" value="1"/>
</dbReference>
<reference evidence="5" key="1">
    <citation type="submission" date="2016-11" db="EMBL/GenBank/DDBJ databases">
        <authorList>
            <person name="Jaros S."/>
            <person name="Januszkiewicz K."/>
            <person name="Wedrychowicz H."/>
        </authorList>
    </citation>
    <scope>NUCLEOTIDE SEQUENCE [LARGE SCALE GENOMIC DNA]</scope>
    <source>
        <strain evidence="5">Y48</strain>
    </source>
</reference>
<dbReference type="PROSITE" id="PS00012">
    <property type="entry name" value="PHOSPHOPANTETHEINE"/>
    <property type="match status" value="1"/>
</dbReference>